<name>A0A6G7K7A5_9LACT</name>
<feature type="transmembrane region" description="Helical" evidence="1">
    <location>
        <begin position="210"/>
        <end position="229"/>
    </location>
</feature>
<evidence type="ECO:0000313" key="2">
    <source>
        <dbReference type="EMBL" id="QII81136.1"/>
    </source>
</evidence>
<feature type="transmembrane region" description="Helical" evidence="1">
    <location>
        <begin position="140"/>
        <end position="162"/>
    </location>
</feature>
<evidence type="ECO:0000313" key="3">
    <source>
        <dbReference type="Proteomes" id="UP000501451"/>
    </source>
</evidence>
<dbReference type="AlphaFoldDB" id="A0A6G7K7A5"/>
<accession>A0A6G7K7A5</accession>
<evidence type="ECO:0000256" key="1">
    <source>
        <dbReference type="SAM" id="Phobius"/>
    </source>
</evidence>
<dbReference type="Proteomes" id="UP000501451">
    <property type="component" value="Chromosome"/>
</dbReference>
<feature type="transmembrane region" description="Helical" evidence="1">
    <location>
        <begin position="241"/>
        <end position="263"/>
    </location>
</feature>
<reference evidence="2 3" key="1">
    <citation type="journal article" date="2017" name="Int. J. Syst. Evol. Microbiol.">
        <title>Jeotgalibaca porci sp. nov. and Jeotgalibaca arthritidis sp. nov., isolated from pigs, and emended description of the genus Jeotgalibaca.</title>
        <authorList>
            <person name="Zamora L."/>
            <person name="Perez-Sancho M."/>
            <person name="Dominguez L."/>
            <person name="Fernandez-Garayzabal J.F."/>
            <person name="Vela A.I."/>
        </authorList>
    </citation>
    <scope>NUCLEOTIDE SEQUENCE [LARGE SCALE GENOMIC DNA]</scope>
    <source>
        <strain evidence="2 3">CECT 9157</strain>
    </source>
</reference>
<feature type="transmembrane region" description="Helical" evidence="1">
    <location>
        <begin position="92"/>
        <end position="115"/>
    </location>
</feature>
<dbReference type="KEGG" id="jar:G7057_00715"/>
<sequence length="265" mass="30220">MKECYFCQSIIPEDATVCPMCDSDLTQVESKAVDATLNPEPYIFNQEVKSRKLEKSFSFTKLAHAVVSYVNYHIHRFSDPISVSETEHTAGFGYVSILLASLLSASIVTKVVGALDEAYHFMMSISILPTLTVKFQPMQWFWKASVFFVIYFLLLAFFSFLFKKAAATERVNFNHWVTQYTASNTFFFFVLIITFLLALVLPLALAIPCLLIVILHAISYVISFISSLFTMERKSTVNRTFYQSLVGISIHFLIMSFIAYFLIKL</sequence>
<dbReference type="RefSeq" id="WP_166160579.1">
    <property type="nucleotide sequence ID" value="NZ_CP049740.1"/>
</dbReference>
<gene>
    <name evidence="2" type="ORF">G7057_00715</name>
</gene>
<protein>
    <submittedName>
        <fullName evidence="2">Uncharacterized protein</fullName>
    </submittedName>
</protein>
<keyword evidence="1" id="KW-0812">Transmembrane</keyword>
<keyword evidence="3" id="KW-1185">Reference proteome</keyword>
<dbReference type="EMBL" id="CP049740">
    <property type="protein sequence ID" value="QII81136.1"/>
    <property type="molecule type" value="Genomic_DNA"/>
</dbReference>
<keyword evidence="1" id="KW-1133">Transmembrane helix</keyword>
<feature type="transmembrane region" description="Helical" evidence="1">
    <location>
        <begin position="183"/>
        <end position="204"/>
    </location>
</feature>
<organism evidence="2 3">
    <name type="scientific">Jeotgalibaca arthritidis</name>
    <dbReference type="NCBI Taxonomy" id="1868794"/>
    <lineage>
        <taxon>Bacteria</taxon>
        <taxon>Bacillati</taxon>
        <taxon>Bacillota</taxon>
        <taxon>Bacilli</taxon>
        <taxon>Lactobacillales</taxon>
        <taxon>Carnobacteriaceae</taxon>
        <taxon>Jeotgalibaca</taxon>
    </lineage>
</organism>
<proteinExistence type="predicted"/>
<keyword evidence="1" id="KW-0472">Membrane</keyword>